<reference evidence="3" key="1">
    <citation type="submission" date="2023-04" db="EMBL/GenBank/DDBJ databases">
        <title>Phytophthora fragariaefolia NBRC 109709.</title>
        <authorList>
            <person name="Ichikawa N."/>
            <person name="Sato H."/>
            <person name="Tonouchi N."/>
        </authorList>
    </citation>
    <scope>NUCLEOTIDE SEQUENCE</scope>
    <source>
        <strain evidence="3">NBRC 109709</strain>
    </source>
</reference>
<accession>A0A9W6UEB7</accession>
<feature type="coiled-coil region" evidence="1">
    <location>
        <begin position="180"/>
        <end position="210"/>
    </location>
</feature>
<feature type="compositionally biased region" description="Basic and acidic residues" evidence="2">
    <location>
        <begin position="410"/>
        <end position="419"/>
    </location>
</feature>
<dbReference type="EMBL" id="BSXT01000600">
    <property type="protein sequence ID" value="GMF30660.1"/>
    <property type="molecule type" value="Genomic_DNA"/>
</dbReference>
<comment type="caution">
    <text evidence="3">The sequence shown here is derived from an EMBL/GenBank/DDBJ whole genome shotgun (WGS) entry which is preliminary data.</text>
</comment>
<dbReference type="OrthoDB" id="100022at2759"/>
<feature type="region of interest" description="Disordered" evidence="2">
    <location>
        <begin position="389"/>
        <end position="420"/>
    </location>
</feature>
<proteinExistence type="predicted"/>
<gene>
    <name evidence="3" type="ORF">Pfra01_000682500</name>
</gene>
<evidence type="ECO:0000256" key="1">
    <source>
        <dbReference type="SAM" id="Coils"/>
    </source>
</evidence>
<keyword evidence="4" id="KW-1185">Reference proteome</keyword>
<organism evidence="3 4">
    <name type="scientific">Phytophthora fragariaefolia</name>
    <dbReference type="NCBI Taxonomy" id="1490495"/>
    <lineage>
        <taxon>Eukaryota</taxon>
        <taxon>Sar</taxon>
        <taxon>Stramenopiles</taxon>
        <taxon>Oomycota</taxon>
        <taxon>Peronosporomycetes</taxon>
        <taxon>Peronosporales</taxon>
        <taxon>Peronosporaceae</taxon>
        <taxon>Phytophthora</taxon>
    </lineage>
</organism>
<protein>
    <submittedName>
        <fullName evidence="3">Unnamed protein product</fullName>
    </submittedName>
</protein>
<evidence type="ECO:0000256" key="2">
    <source>
        <dbReference type="SAM" id="MobiDB-lite"/>
    </source>
</evidence>
<evidence type="ECO:0000313" key="4">
    <source>
        <dbReference type="Proteomes" id="UP001165121"/>
    </source>
</evidence>
<sequence>MDDGTLPLDRAASEERCEGSEVVFKPPKKQVSIALNRKIHGFESQLATIRDRLEARRELVSPRQDGHLPAVAFSVKATSAVAEKPASIDRLKLPLLQRIDHTRMANAPPQDPFLNVENVIHRTVTRELYMRDADILAAKELVAASAIKNAQQLGEDARKRMVSYTQNESGWRFEERAARYQQVMETKQRAEEAQQDAELQRDSVRQMKALLRDPYEELRSSPAPRSELARRAQVQIKPFRQTKEYVWVWILASPSTKLTFTPREETPSYVIDNEKELSTYVVYYIAASDVNTKRVESAQQWQDALNTDYPPTSGWIGCSVHGVPPAPDLTPVRSGIQTWTVAGAGAGHLNGKYVACGAHNNVPRFRSSAGVELFRKCVPVASSLAQVLHGGETAQPESASNSITEGDEEDSKRSREKTKASVVLPSGLATIEKDELHFRSMQQVGAWLNMNESIARNRRKLASRNTGGEAESQPATLNMLQLDGNSVMNQKSREVDDGSDLVESRPEISASLCREWVLFGRCSRIRPEKAMSGVSAPPMKGIGLGCLKRHYYVSFGEKREMTIWSQAKESWLEKNALNVIIERESQMERVHHLSRKCMVKFQQNLRVETEKTKKKLLVELNRIRFLTVKVMEAIDHWRQHARKIGFARYDAPAKCARGFSKAGVFNTAACSGDVKQQDTVAPQLGWSSSITLDTEKQLYKGSKAFVSKVKRFRRSEDVSGRKEQHIAYLGYFETQEEAERAYDEHAASEARRLNTTVENLPRRRNVFRSCGKHFAVESEKGGPSFCIECKTKQLASMSSTTADEWIPPFFYGTGVNYIMKMANDLDFLDDVIPLKAALNTGVNEEAFPMRGNIFLLPKTPIQDPDLAVFTTFPTPTAPRLGEHSDSLSVNDIDDEALGRERIFKAQQIFLQELQIYHPELISDSLPAMNRNRSRSIINSNQDTSLAQYRRVEALYWDHCAAIKILQERPPMALRQDNIWCRPDAGEWASLVVRGANQLHFLFEQKLEKAGREMVLRRHQVLAALRQLNKIPLYFVPSRTNFTELIAAGQQVRGDVVQLEVNNATKRLHRYDSWCIMSLVIQRWFRGGLGRHKARLTRKALLVAYKLRVFYAKRVANTAKLFYESQVRTVAVRKAYKVICAPIYTRSIMMDGELVIVTFHSLQHYHLNRTDFLINSPTKSLIIPSRCCTSCARRYNVKVHYTSYESKFRAFRGVCTCFVCGGSSQYVDRASESWLVRAYSPSHNVIYRLRLDTAQLKQLLSSQMLPQLHQQELSGRYCPLVTEMETKIHEAAVISRRGMFCLENAKHVENTLENWRRMNTQAMQTRKSLLVALENKLSDLDSTRNALDVSIINTKKALDFASRPFSEAQAWDPLENANDWRFIVEKRQLVKRLEETHQEVERLRVMCFQASYDEQYTCAGAAHVQEIYNRYWIPLVQKESWAMENAVLLETTARKKLESFIQYFCDRLLTLQDGKLVPTRRNLIVQSPLWHDMIPHRLDIPGLRRRLNYLRRRTIVLSNMAKQTKQTRRMIVTVGMWPRLRQGNVHSPTKNDLWVTAYDPVDCSIHSIFLEWELMQFLTGSHGRKIWHDVTESNRSAWRSIADIIISLAMLDRFTGEFTLQKLQFFHTLRRLSPQFLSSRVMCDLQAGRKCGQGDEILRQAVLVDGKLCLVAIYENWGDLTLTIYHSASGKFFRTTMPLDVVLDLLTSKPLMLRLWISCVKSNSYSSTLLVHLLKHVRFYKDDNGREDVRIEHEISTLKRSKRYQALLRLQMRQVLVSITEDSAGDFQISGYDVRSELTYKLLVEREALHRILKTSAIPDDLDVLEPFATSASALLLRRNRSVLYEWICKRLRFQSVLEHPELISSATSPLQFGLHVRESFRILNRWITKSPRNPLHVVPNNEITRRASSIDAAAFSNLYFDQLALLAHPQLPFELEKQYVGTMDWIEAMAEPSFSSWGKQLPYMKMDFFVKSHVLFARLRRELEAETKERLERDNWAGMELEDHNAIRIDIRNLMNSATKYIEVTSQHFNALYAAARNISDKWRQVHLELQVATKSAGQLIESNLISSVLNAAQMLKEDSMYLFVKMLNTWLPAPSTDLTKFIQLAIPSDSCNLLAVAVIFLSACLERIETELKATVTNFKLIFANIDRSEKCLEDLRIHKTRVARFCDLLASKPVTLAVDETDNNFVKLCSEVKPFENEQEYVPNVIPTVMDMITNSVVNTGLLISSNNNEPIQEVFLADLPAWTSSPAFPFVEYAKVMVKHLRSFFLQQSREQKLPGSRVGRRTSNGSGVLICQRVPYGVLVYQVPECNAYAKLDQAGINARAVALTRGERICGPTLFWPHQGGSDYYQHLIRCAAVYIQLASSSEEAEIQEGLFKRPTLVRSMKYLPWKQFAIERLRIARLVKQNQMREGVNMRSLFDDAELEEKNKNTISTTLIGFRQLEVSFGWRDCQELRGTASITKTMKKRFAVYQQLEDRHGSHKWKVTLSNPRQMWNAVDIYGQDGQTIQIPCIGYEVKDSLKMEGIQVEVDNVDKPRRLIFSCSERQTRRKYFVDIGYHYLQSLLLRRSHCIAKENRTLIESMELENMWRHRAEVMTIQDWRKLAKFAAQFLVFRRKNGALSLCLEIITPDLFVKKKTEAVETVHDDTFATTDTKQENNDVAVQQLDFVEDNNNHSSKTNPTVSALTEHKSAAEMLAEKSALRFALVRRFQKHQPTIRSAACGRLFARTVTPLGTVSQTAYEWMKMTQEDWSSQELRGMLVLDETEIRKLEKAYKPATRRAREYLQTSTQQDDLGGIELQLKAIVKAMGQTTHLPVDSDHLQSIRMIRWRRRGKEARIAAKRAEAYLADVAEWWRRRLATIKAEIH</sequence>
<evidence type="ECO:0000313" key="3">
    <source>
        <dbReference type="EMBL" id="GMF30660.1"/>
    </source>
</evidence>
<feature type="compositionally biased region" description="Polar residues" evidence="2">
    <location>
        <begin position="395"/>
        <end position="404"/>
    </location>
</feature>
<dbReference type="Proteomes" id="UP001165121">
    <property type="component" value="Unassembled WGS sequence"/>
</dbReference>
<name>A0A9W6UEB7_9STRA</name>
<keyword evidence="1" id="KW-0175">Coiled coil</keyword>